<protein>
    <recommendedName>
        <fullName evidence="2">histidine kinase</fullName>
        <ecNumber evidence="2">2.7.13.3</ecNumber>
    </recommendedName>
</protein>
<dbReference type="InterPro" id="IPR036097">
    <property type="entry name" value="HisK_dim/P_sf"/>
</dbReference>
<sequence>MNGKQELIDKLTGIRSSRKSYYSELSSMVEEMQKQNMQLEVINQLTQIHVNKSWEEVSTYIASRLSQVLRFDGFVLTLLDGSDLYFYISVPEHQEWACRLVKRRMSDVSFMTLADFEKLLLQEIPDHYGTSVSLINQTGRAIGFLTLLTSSHVSYTPKELQFYKGVGEHVRVSIENILLFKDVSEKVKIEAQLIQSAKLAALGEMAAGIAHELNSPLTAILGNVQLLKRTIKEGRPGKMLADIYQCGLRSKKIIQNLLAFSRQEEYQFEPIHPCDVVEDALSLVGYQLSVSGITVRKHTDITLPLIEGSRHQIEQVLVNLLLNARDAVQGKANAEVVIGTRLVRLEERGYLSIYVRDNGVGIEQQHLTRIFNPFFTTKEKTKGTGLGLSVSLGIAESHGGKLVVDSKTGEYSEFSLLLPIPDHEGGDEE</sequence>
<dbReference type="InterPro" id="IPR003661">
    <property type="entry name" value="HisK_dim/P_dom"/>
</dbReference>
<dbReference type="GO" id="GO:0000155">
    <property type="term" value="F:phosphorelay sensor kinase activity"/>
    <property type="evidence" value="ECO:0007669"/>
    <property type="project" value="InterPro"/>
</dbReference>
<organism evidence="10 11">
    <name type="scientific">Effusibacillus lacus</name>
    <dbReference type="NCBI Taxonomy" id="1348429"/>
    <lineage>
        <taxon>Bacteria</taxon>
        <taxon>Bacillati</taxon>
        <taxon>Bacillota</taxon>
        <taxon>Bacilli</taxon>
        <taxon>Bacillales</taxon>
        <taxon>Alicyclobacillaceae</taxon>
        <taxon>Effusibacillus</taxon>
    </lineage>
</organism>
<evidence type="ECO:0000256" key="3">
    <source>
        <dbReference type="ARBA" id="ARBA00022553"/>
    </source>
</evidence>
<dbReference type="SUPFAM" id="SSF47384">
    <property type="entry name" value="Homodimeric domain of signal transducing histidine kinase"/>
    <property type="match status" value="1"/>
</dbReference>
<keyword evidence="3" id="KW-0597">Phosphoprotein</keyword>
<dbReference type="RefSeq" id="WP_096180251.1">
    <property type="nucleotide sequence ID" value="NZ_BDUF01000004.1"/>
</dbReference>
<dbReference type="EC" id="2.7.13.3" evidence="2"/>
<accession>A0A292YIJ8</accession>
<dbReference type="InterPro" id="IPR036890">
    <property type="entry name" value="HATPase_C_sf"/>
</dbReference>
<dbReference type="SUPFAM" id="SSF55781">
    <property type="entry name" value="GAF domain-like"/>
    <property type="match status" value="1"/>
</dbReference>
<reference evidence="11" key="1">
    <citation type="submission" date="2017-07" db="EMBL/GenBank/DDBJ databases">
        <title>Draft genome sequence of Effusibacillus lacus strain skLN1.</title>
        <authorList>
            <person name="Watanabe M."/>
            <person name="Kojima H."/>
            <person name="Fukui M."/>
        </authorList>
    </citation>
    <scope>NUCLEOTIDE SEQUENCE [LARGE SCALE GENOMIC DNA]</scope>
    <source>
        <strain evidence="11">skLN1</strain>
    </source>
</reference>
<dbReference type="SUPFAM" id="SSF55874">
    <property type="entry name" value="ATPase domain of HSP90 chaperone/DNA topoisomerase II/histidine kinase"/>
    <property type="match status" value="1"/>
</dbReference>
<dbReference type="AlphaFoldDB" id="A0A292YIJ8"/>
<dbReference type="Proteomes" id="UP000217785">
    <property type="component" value="Unassembled WGS sequence"/>
</dbReference>
<dbReference type="CDD" id="cd00082">
    <property type="entry name" value="HisKA"/>
    <property type="match status" value="1"/>
</dbReference>
<keyword evidence="6 10" id="KW-0418">Kinase</keyword>
<comment type="catalytic activity">
    <reaction evidence="1">
        <text>ATP + protein L-histidine = ADP + protein N-phospho-L-histidine.</text>
        <dbReference type="EC" id="2.7.13.3"/>
    </reaction>
</comment>
<dbReference type="Pfam" id="PF02518">
    <property type="entry name" value="HATPase_c"/>
    <property type="match status" value="1"/>
</dbReference>
<proteinExistence type="predicted"/>
<evidence type="ECO:0000313" key="10">
    <source>
        <dbReference type="EMBL" id="GAX88553.1"/>
    </source>
</evidence>
<evidence type="ECO:0000256" key="1">
    <source>
        <dbReference type="ARBA" id="ARBA00000085"/>
    </source>
</evidence>
<dbReference type="InterPro" id="IPR005467">
    <property type="entry name" value="His_kinase_dom"/>
</dbReference>
<dbReference type="InterPro" id="IPR004358">
    <property type="entry name" value="Sig_transdc_His_kin-like_C"/>
</dbReference>
<dbReference type="EMBL" id="BDUF01000004">
    <property type="protein sequence ID" value="GAX88553.1"/>
    <property type="molecule type" value="Genomic_DNA"/>
</dbReference>
<keyword evidence="11" id="KW-1185">Reference proteome</keyword>
<dbReference type="PRINTS" id="PR00344">
    <property type="entry name" value="BCTRLSENSOR"/>
</dbReference>
<evidence type="ECO:0000256" key="8">
    <source>
        <dbReference type="ARBA" id="ARBA00023012"/>
    </source>
</evidence>
<gene>
    <name evidence="10" type="ORF">EFBL_0165</name>
</gene>
<dbReference type="GO" id="GO:0005524">
    <property type="term" value="F:ATP binding"/>
    <property type="evidence" value="ECO:0007669"/>
    <property type="project" value="UniProtKB-KW"/>
</dbReference>
<dbReference type="PANTHER" id="PTHR43065">
    <property type="entry name" value="SENSOR HISTIDINE KINASE"/>
    <property type="match status" value="1"/>
</dbReference>
<evidence type="ECO:0000256" key="7">
    <source>
        <dbReference type="ARBA" id="ARBA00022840"/>
    </source>
</evidence>
<feature type="domain" description="Histidine kinase" evidence="9">
    <location>
        <begin position="208"/>
        <end position="422"/>
    </location>
</feature>
<dbReference type="SMART" id="SM00387">
    <property type="entry name" value="HATPase_c"/>
    <property type="match status" value="1"/>
</dbReference>
<evidence type="ECO:0000313" key="11">
    <source>
        <dbReference type="Proteomes" id="UP000217785"/>
    </source>
</evidence>
<keyword evidence="4" id="KW-0808">Transferase</keyword>
<dbReference type="PROSITE" id="PS50109">
    <property type="entry name" value="HIS_KIN"/>
    <property type="match status" value="1"/>
</dbReference>
<dbReference type="Gene3D" id="3.30.565.10">
    <property type="entry name" value="Histidine kinase-like ATPase, C-terminal domain"/>
    <property type="match status" value="1"/>
</dbReference>
<dbReference type="SMART" id="SM00388">
    <property type="entry name" value="HisKA"/>
    <property type="match status" value="1"/>
</dbReference>
<comment type="caution">
    <text evidence="10">The sequence shown here is derived from an EMBL/GenBank/DDBJ whole genome shotgun (WGS) entry which is preliminary data.</text>
</comment>
<evidence type="ECO:0000256" key="6">
    <source>
        <dbReference type="ARBA" id="ARBA00022777"/>
    </source>
</evidence>
<evidence type="ECO:0000256" key="5">
    <source>
        <dbReference type="ARBA" id="ARBA00022741"/>
    </source>
</evidence>
<name>A0A292YIJ8_9BACL</name>
<dbReference type="Pfam" id="PF00512">
    <property type="entry name" value="HisKA"/>
    <property type="match status" value="1"/>
</dbReference>
<dbReference type="InterPro" id="IPR003594">
    <property type="entry name" value="HATPase_dom"/>
</dbReference>
<dbReference type="OrthoDB" id="9784397at2"/>
<evidence type="ECO:0000256" key="4">
    <source>
        <dbReference type="ARBA" id="ARBA00022679"/>
    </source>
</evidence>
<evidence type="ECO:0000259" key="9">
    <source>
        <dbReference type="PROSITE" id="PS50109"/>
    </source>
</evidence>
<keyword evidence="5" id="KW-0547">Nucleotide-binding</keyword>
<dbReference type="Gene3D" id="1.10.287.130">
    <property type="match status" value="1"/>
</dbReference>
<evidence type="ECO:0000256" key="2">
    <source>
        <dbReference type="ARBA" id="ARBA00012438"/>
    </source>
</evidence>
<dbReference type="PANTHER" id="PTHR43065:SF42">
    <property type="entry name" value="TWO-COMPONENT SENSOR PPRA"/>
    <property type="match status" value="1"/>
</dbReference>
<keyword evidence="7" id="KW-0067">ATP-binding</keyword>
<keyword evidence="8" id="KW-0902">Two-component regulatory system</keyword>